<dbReference type="Gene3D" id="2.60.120.260">
    <property type="entry name" value="Galactose-binding domain-like"/>
    <property type="match status" value="1"/>
</dbReference>
<sequence length="273" mass="30856">MLFLLMLLTYGCEETEQPYVGYIVIERAVVEAAANSTVTLIADTDIDSPIKLTLDEEAAEWCSVSVSGKEIHVTATQANTGSVFRTANVRARCGYRETTFTVLQKFEGQQYLEYDWTKWTATGNSCQANDGGGYPSLFNEDRTTYWHDQYSPSSIEKPWYIVVDMKEELECCMFQIGRRHYSKNGNNYGTVKHMDIYTSTDNENFTKVGEFSFDLPWTAPDGTVVESSTSPLIPPYEEVSLAEPVTARYVKMVITETNGNHAQVAYFKAYEKI</sequence>
<protein>
    <submittedName>
        <fullName evidence="2">F5/8 type C domain protein</fullName>
    </submittedName>
</protein>
<dbReference type="AlphaFoldDB" id="F3PT74"/>
<organism evidence="2 3">
    <name type="scientific">Bacteroides fluxus YIT 12057</name>
    <dbReference type="NCBI Taxonomy" id="763034"/>
    <lineage>
        <taxon>Bacteria</taxon>
        <taxon>Pseudomonadati</taxon>
        <taxon>Bacteroidota</taxon>
        <taxon>Bacteroidia</taxon>
        <taxon>Bacteroidales</taxon>
        <taxon>Bacteroidaceae</taxon>
        <taxon>Bacteroides</taxon>
    </lineage>
</organism>
<dbReference type="Proteomes" id="UP000003416">
    <property type="component" value="Unassembled WGS sequence"/>
</dbReference>
<dbReference type="Pfam" id="PF13004">
    <property type="entry name" value="BACON"/>
    <property type="match status" value="1"/>
</dbReference>
<dbReference type="InterPro" id="IPR008979">
    <property type="entry name" value="Galactose-bd-like_sf"/>
</dbReference>
<dbReference type="EMBL" id="AFBN01000034">
    <property type="protein sequence ID" value="EGF57092.1"/>
    <property type="molecule type" value="Genomic_DNA"/>
</dbReference>
<evidence type="ECO:0000259" key="1">
    <source>
        <dbReference type="PROSITE" id="PS50022"/>
    </source>
</evidence>
<evidence type="ECO:0000313" key="3">
    <source>
        <dbReference type="Proteomes" id="UP000003416"/>
    </source>
</evidence>
<dbReference type="SUPFAM" id="SSF49785">
    <property type="entry name" value="Galactose-binding domain-like"/>
    <property type="match status" value="1"/>
</dbReference>
<dbReference type="STRING" id="763034.HMPREF9446_01940"/>
<dbReference type="Pfam" id="PF00754">
    <property type="entry name" value="F5_F8_type_C"/>
    <property type="match status" value="1"/>
</dbReference>
<dbReference type="PROSITE" id="PS50022">
    <property type="entry name" value="FA58C_3"/>
    <property type="match status" value="1"/>
</dbReference>
<dbReference type="HOGENOM" id="CLU_996229_0_0_10"/>
<feature type="domain" description="F5/8 type C" evidence="1">
    <location>
        <begin position="98"/>
        <end position="272"/>
    </location>
</feature>
<evidence type="ECO:0000313" key="2">
    <source>
        <dbReference type="EMBL" id="EGF57092.1"/>
    </source>
</evidence>
<keyword evidence="3" id="KW-1185">Reference proteome</keyword>
<name>F3PT74_9BACE</name>
<proteinExistence type="predicted"/>
<dbReference type="InterPro" id="IPR024361">
    <property type="entry name" value="BACON"/>
</dbReference>
<comment type="caution">
    <text evidence="2">The sequence shown here is derived from an EMBL/GenBank/DDBJ whole genome shotgun (WGS) entry which is preliminary data.</text>
</comment>
<dbReference type="InterPro" id="IPR000421">
    <property type="entry name" value="FA58C"/>
</dbReference>
<accession>F3PT74</accession>
<dbReference type="eggNOG" id="ENOG50301R7">
    <property type="taxonomic scope" value="Bacteria"/>
</dbReference>
<reference evidence="2 3" key="1">
    <citation type="submission" date="2011-02" db="EMBL/GenBank/DDBJ databases">
        <authorList>
            <person name="Weinstock G."/>
            <person name="Sodergren E."/>
            <person name="Clifton S."/>
            <person name="Fulton L."/>
            <person name="Fulton B."/>
            <person name="Courtney L."/>
            <person name="Fronick C."/>
            <person name="Harrison M."/>
            <person name="Strong C."/>
            <person name="Farmer C."/>
            <person name="Delahaunty K."/>
            <person name="Markovic C."/>
            <person name="Hall O."/>
            <person name="Minx P."/>
            <person name="Tomlinson C."/>
            <person name="Mitreva M."/>
            <person name="Hou S."/>
            <person name="Chen J."/>
            <person name="Wollam A."/>
            <person name="Pepin K.H."/>
            <person name="Johnson M."/>
            <person name="Bhonagiri V."/>
            <person name="Zhang X."/>
            <person name="Suruliraj S."/>
            <person name="Warren W."/>
            <person name="Chinwalla A."/>
            <person name="Mardis E.R."/>
            <person name="Wilson R.K."/>
        </authorList>
    </citation>
    <scope>NUCLEOTIDE SEQUENCE [LARGE SCALE GENOMIC DNA]</scope>
    <source>
        <strain evidence="2 3">YIT 12057</strain>
    </source>
</reference>
<gene>
    <name evidence="2" type="ORF">HMPREF9446_01940</name>
</gene>